<name>A0A175K104_ENTHI</name>
<dbReference type="Gene3D" id="2.40.50.140">
    <property type="entry name" value="Nucleic acid-binding proteins"/>
    <property type="match status" value="1"/>
</dbReference>
<comment type="caution">
    <text evidence="5">The sequence shown here is derived from an EMBL/GenBank/DDBJ whole genome shotgun (WGS) entry which is preliminary data.</text>
</comment>
<dbReference type="PANTHER" id="PTHR11586">
    <property type="entry name" value="TRNA-AMINOACYLATION COFACTOR ARC1 FAMILY MEMBER"/>
    <property type="match status" value="1"/>
</dbReference>
<dbReference type="InterPro" id="IPR051270">
    <property type="entry name" value="Tyrosine-tRNA_ligase_regulator"/>
</dbReference>
<evidence type="ECO:0000313" key="6">
    <source>
        <dbReference type="Proteomes" id="UP000078387"/>
    </source>
</evidence>
<keyword evidence="1 3" id="KW-0820">tRNA-binding</keyword>
<evidence type="ECO:0000256" key="3">
    <source>
        <dbReference type="PROSITE-ProRule" id="PRU00209"/>
    </source>
</evidence>
<evidence type="ECO:0000259" key="4">
    <source>
        <dbReference type="PROSITE" id="PS50886"/>
    </source>
</evidence>
<evidence type="ECO:0000313" key="5">
    <source>
        <dbReference type="EMBL" id="GAT99306.1"/>
    </source>
</evidence>
<sequence>MKNKIHYKPEELLNQKATFVCNLKPSKLRGVASEAMILAATSLDGTKVKFCHPSADAAIGAQVIPKEGKVTISAKKISIDVVGKMNLSLKGGLVRTNDVPLIVKDTELTVTVDEVVDGTVR</sequence>
<dbReference type="Proteomes" id="UP000078387">
    <property type="component" value="Unassembled WGS sequence"/>
</dbReference>
<dbReference type="FunFam" id="2.40.50.140:FF:000434">
    <property type="entry name" value="Methionyl-tRNA synthetase putative"/>
    <property type="match status" value="1"/>
</dbReference>
<dbReference type="EMBL" id="BDEQ01000001">
    <property type="protein sequence ID" value="GAT99306.1"/>
    <property type="molecule type" value="Genomic_DNA"/>
</dbReference>
<dbReference type="VEuPathDB" id="AmoebaDB:KM1_178640"/>
<evidence type="ECO:0000256" key="2">
    <source>
        <dbReference type="ARBA" id="ARBA00022884"/>
    </source>
</evidence>
<dbReference type="Pfam" id="PF01588">
    <property type="entry name" value="tRNA_bind"/>
    <property type="match status" value="1"/>
</dbReference>
<dbReference type="PROSITE" id="PS50886">
    <property type="entry name" value="TRBD"/>
    <property type="match status" value="1"/>
</dbReference>
<gene>
    <name evidence="5" type="ORF">CL6EHI_092930</name>
</gene>
<protein>
    <recommendedName>
        <fullName evidence="4">tRNA-binding domain-containing protein</fullName>
    </recommendedName>
</protein>
<dbReference type="SUPFAM" id="SSF50249">
    <property type="entry name" value="Nucleic acid-binding proteins"/>
    <property type="match status" value="1"/>
</dbReference>
<dbReference type="InterPro" id="IPR002547">
    <property type="entry name" value="tRNA-bd_dom"/>
</dbReference>
<dbReference type="VEuPathDB" id="AmoebaDB:EHI5A_080270"/>
<dbReference type="AlphaFoldDB" id="A0A175K104"/>
<dbReference type="GO" id="GO:0000049">
    <property type="term" value="F:tRNA binding"/>
    <property type="evidence" value="ECO:0007669"/>
    <property type="project" value="UniProtKB-UniRule"/>
</dbReference>
<reference evidence="5 6" key="1">
    <citation type="submission" date="2016-05" db="EMBL/GenBank/DDBJ databases">
        <title>First whole genome sequencing of Entamoeba histolytica HM1:IMSS-clone-6.</title>
        <authorList>
            <person name="Mukherjee Avik.K."/>
            <person name="Izumyama S."/>
            <person name="Nakada-Tsukui K."/>
            <person name="Nozaki T."/>
        </authorList>
    </citation>
    <scope>NUCLEOTIDE SEQUENCE [LARGE SCALE GENOMIC DNA]</scope>
    <source>
        <strain evidence="5 6">HM1:IMSS clone 6</strain>
    </source>
</reference>
<dbReference type="PANTHER" id="PTHR11586:SF37">
    <property type="entry name" value="TRNA-BINDING DOMAIN-CONTAINING PROTEIN"/>
    <property type="match status" value="1"/>
</dbReference>
<feature type="domain" description="TRNA-binding" evidence="4">
    <location>
        <begin position="1"/>
        <end position="64"/>
    </location>
</feature>
<evidence type="ECO:0000256" key="1">
    <source>
        <dbReference type="ARBA" id="ARBA00022555"/>
    </source>
</evidence>
<organism evidence="5 6">
    <name type="scientific">Entamoeba histolytica</name>
    <dbReference type="NCBI Taxonomy" id="5759"/>
    <lineage>
        <taxon>Eukaryota</taxon>
        <taxon>Amoebozoa</taxon>
        <taxon>Evosea</taxon>
        <taxon>Archamoebae</taxon>
        <taxon>Mastigamoebida</taxon>
        <taxon>Entamoebidae</taxon>
        <taxon>Entamoeba</taxon>
    </lineage>
</organism>
<dbReference type="VEuPathDB" id="AmoebaDB:EHI_092930"/>
<dbReference type="InterPro" id="IPR012340">
    <property type="entry name" value="NA-bd_OB-fold"/>
</dbReference>
<proteinExistence type="predicted"/>
<accession>A0A175K104</accession>
<keyword evidence="2 3" id="KW-0694">RNA-binding</keyword>